<dbReference type="InterPro" id="IPR013249">
    <property type="entry name" value="RNA_pol_sigma70_r4_t2"/>
</dbReference>
<dbReference type="PANTHER" id="PTHR43133">
    <property type="entry name" value="RNA POLYMERASE ECF-TYPE SIGMA FACTO"/>
    <property type="match status" value="1"/>
</dbReference>
<feature type="compositionally biased region" description="Gly residues" evidence="5">
    <location>
        <begin position="196"/>
        <end position="208"/>
    </location>
</feature>
<name>A0A561ETX2_9ACTN</name>
<evidence type="ECO:0000256" key="2">
    <source>
        <dbReference type="ARBA" id="ARBA00023015"/>
    </source>
</evidence>
<feature type="region of interest" description="Disordered" evidence="5">
    <location>
        <begin position="167"/>
        <end position="208"/>
    </location>
</feature>
<proteinExistence type="inferred from homology"/>
<comment type="similarity">
    <text evidence="1">Belongs to the sigma-70 factor family. ECF subfamily.</text>
</comment>
<dbReference type="Pfam" id="PF08281">
    <property type="entry name" value="Sigma70_r4_2"/>
    <property type="match status" value="1"/>
</dbReference>
<dbReference type="SUPFAM" id="SSF88946">
    <property type="entry name" value="Sigma2 domain of RNA polymerase sigma factors"/>
    <property type="match status" value="1"/>
</dbReference>
<dbReference type="EMBL" id="VIVR01000001">
    <property type="protein sequence ID" value="TWE19055.1"/>
    <property type="molecule type" value="Genomic_DNA"/>
</dbReference>
<dbReference type="SUPFAM" id="SSF88659">
    <property type="entry name" value="Sigma3 and sigma4 domains of RNA polymerase sigma factors"/>
    <property type="match status" value="1"/>
</dbReference>
<evidence type="ECO:0000313" key="9">
    <source>
        <dbReference type="Proteomes" id="UP000318416"/>
    </source>
</evidence>
<dbReference type="NCBIfam" id="TIGR02937">
    <property type="entry name" value="sigma70-ECF"/>
    <property type="match status" value="1"/>
</dbReference>
<evidence type="ECO:0000256" key="3">
    <source>
        <dbReference type="ARBA" id="ARBA00023082"/>
    </source>
</evidence>
<dbReference type="InterPro" id="IPR039425">
    <property type="entry name" value="RNA_pol_sigma-70-like"/>
</dbReference>
<dbReference type="Gene3D" id="1.10.1740.10">
    <property type="match status" value="1"/>
</dbReference>
<dbReference type="RefSeq" id="WP_145792601.1">
    <property type="nucleotide sequence ID" value="NZ_BAAABR010000045.1"/>
</dbReference>
<dbReference type="GO" id="GO:0006352">
    <property type="term" value="P:DNA-templated transcription initiation"/>
    <property type="evidence" value="ECO:0007669"/>
    <property type="project" value="InterPro"/>
</dbReference>
<sequence>MAAAEAAPSWDEQIHRRLARGEETALGELYDRLAPLVHGMAGLILDDQPAAEQLTREVFGHLWEHPEAFDPAQDSLRSWLGCLTRRRALDRLRLQRTDDHELRARATAARVQYVVESLPLPLRETIAVTYFDGHTYRETARQLGISEQAAKQRMRLGLQLLATELAEDDGPEAVRTDDGRATDGRAADGRAADGRAAGGGPEPGGPAT</sequence>
<comment type="caution">
    <text evidence="8">The sequence shown here is derived from an EMBL/GenBank/DDBJ whole genome shotgun (WGS) entry which is preliminary data.</text>
</comment>
<dbReference type="InterPro" id="IPR007627">
    <property type="entry name" value="RNA_pol_sigma70_r2"/>
</dbReference>
<dbReference type="InterPro" id="IPR014284">
    <property type="entry name" value="RNA_pol_sigma-70_dom"/>
</dbReference>
<dbReference type="InterPro" id="IPR036388">
    <property type="entry name" value="WH-like_DNA-bd_sf"/>
</dbReference>
<evidence type="ECO:0000259" key="7">
    <source>
        <dbReference type="Pfam" id="PF08281"/>
    </source>
</evidence>
<dbReference type="Gene3D" id="1.10.10.10">
    <property type="entry name" value="Winged helix-like DNA-binding domain superfamily/Winged helix DNA-binding domain"/>
    <property type="match status" value="1"/>
</dbReference>
<evidence type="ECO:0000256" key="5">
    <source>
        <dbReference type="SAM" id="MobiDB-lite"/>
    </source>
</evidence>
<keyword evidence="3" id="KW-0731">Sigma factor</keyword>
<accession>A0A561ETX2</accession>
<keyword evidence="2" id="KW-0805">Transcription regulation</keyword>
<dbReference type="AlphaFoldDB" id="A0A561ETX2"/>
<feature type="compositionally biased region" description="Basic and acidic residues" evidence="5">
    <location>
        <begin position="172"/>
        <end position="193"/>
    </location>
</feature>
<keyword evidence="4" id="KW-0804">Transcription</keyword>
<evidence type="ECO:0000256" key="1">
    <source>
        <dbReference type="ARBA" id="ARBA00010641"/>
    </source>
</evidence>
<feature type="domain" description="RNA polymerase sigma factor 70 region 4 type 2" evidence="7">
    <location>
        <begin position="110"/>
        <end position="160"/>
    </location>
</feature>
<dbReference type="Proteomes" id="UP000318416">
    <property type="component" value="Unassembled WGS sequence"/>
</dbReference>
<evidence type="ECO:0000256" key="4">
    <source>
        <dbReference type="ARBA" id="ARBA00023163"/>
    </source>
</evidence>
<organism evidence="8 9">
    <name type="scientific">Kitasatospora atroaurantiaca</name>
    <dbReference type="NCBI Taxonomy" id="285545"/>
    <lineage>
        <taxon>Bacteria</taxon>
        <taxon>Bacillati</taxon>
        <taxon>Actinomycetota</taxon>
        <taxon>Actinomycetes</taxon>
        <taxon>Kitasatosporales</taxon>
        <taxon>Streptomycetaceae</taxon>
        <taxon>Kitasatospora</taxon>
    </lineage>
</organism>
<dbReference type="OrthoDB" id="9784272at2"/>
<dbReference type="InterPro" id="IPR013324">
    <property type="entry name" value="RNA_pol_sigma_r3/r4-like"/>
</dbReference>
<keyword evidence="9" id="KW-1185">Reference proteome</keyword>
<dbReference type="InterPro" id="IPR013325">
    <property type="entry name" value="RNA_pol_sigma_r2"/>
</dbReference>
<evidence type="ECO:0000259" key="6">
    <source>
        <dbReference type="Pfam" id="PF04542"/>
    </source>
</evidence>
<protein>
    <submittedName>
        <fullName evidence="8">RNA polymerase sigma-70 factor (ECF subfamily)</fullName>
    </submittedName>
</protein>
<gene>
    <name evidence="8" type="ORF">FB465_4157</name>
</gene>
<dbReference type="PANTHER" id="PTHR43133:SF62">
    <property type="entry name" value="RNA POLYMERASE SIGMA FACTOR SIGZ"/>
    <property type="match status" value="1"/>
</dbReference>
<dbReference type="GO" id="GO:0003677">
    <property type="term" value="F:DNA binding"/>
    <property type="evidence" value="ECO:0007669"/>
    <property type="project" value="InterPro"/>
</dbReference>
<dbReference type="GO" id="GO:0016987">
    <property type="term" value="F:sigma factor activity"/>
    <property type="evidence" value="ECO:0007669"/>
    <property type="project" value="UniProtKB-KW"/>
</dbReference>
<feature type="domain" description="RNA polymerase sigma-70 region 2" evidence="6">
    <location>
        <begin position="29"/>
        <end position="96"/>
    </location>
</feature>
<evidence type="ECO:0000313" key="8">
    <source>
        <dbReference type="EMBL" id="TWE19055.1"/>
    </source>
</evidence>
<reference evidence="8 9" key="1">
    <citation type="submission" date="2019-06" db="EMBL/GenBank/DDBJ databases">
        <title>Sequencing the genomes of 1000 actinobacteria strains.</title>
        <authorList>
            <person name="Klenk H.-P."/>
        </authorList>
    </citation>
    <scope>NUCLEOTIDE SEQUENCE [LARGE SCALE GENOMIC DNA]</scope>
    <source>
        <strain evidence="8 9">DSM 41649</strain>
    </source>
</reference>
<dbReference type="Pfam" id="PF04542">
    <property type="entry name" value="Sigma70_r2"/>
    <property type="match status" value="1"/>
</dbReference>